<dbReference type="Gene3D" id="3.30.70.100">
    <property type="match status" value="2"/>
</dbReference>
<dbReference type="OrthoDB" id="192769at2"/>
<dbReference type="AlphaFoldDB" id="A0A2S7IPE6"/>
<dbReference type="Proteomes" id="UP000239590">
    <property type="component" value="Unassembled WGS sequence"/>
</dbReference>
<dbReference type="InterPro" id="IPR011008">
    <property type="entry name" value="Dimeric_a/b-barrel"/>
</dbReference>
<reference evidence="4" key="1">
    <citation type="submission" date="2018-02" db="EMBL/GenBank/DDBJ databases">
        <title>Genome sequencing of Solimonas sp. HR-BB.</title>
        <authorList>
            <person name="Lee Y."/>
            <person name="Jeon C.O."/>
        </authorList>
    </citation>
    <scope>NUCLEOTIDE SEQUENCE [LARGE SCALE GENOMIC DNA]</scope>
    <source>
        <strain evidence="4">HR-U</strain>
    </source>
</reference>
<keyword evidence="4" id="KW-1185">Reference proteome</keyword>
<dbReference type="Pfam" id="PF07978">
    <property type="entry name" value="NIPSNAP"/>
    <property type="match status" value="2"/>
</dbReference>
<name>A0A2S7IPE6_9BACT</name>
<feature type="domain" description="NIPSNAP" evidence="2">
    <location>
        <begin position="149"/>
        <end position="252"/>
    </location>
</feature>
<protein>
    <submittedName>
        <fullName evidence="3">NIPSNAP family containing protein</fullName>
    </submittedName>
</protein>
<dbReference type="InterPro" id="IPR012577">
    <property type="entry name" value="NIPSNAP"/>
</dbReference>
<sequence length="253" mass="28568">MNRRKFVTSSVLAATAATLPAQASTQAETAFFELRVYELRGGNALDEYLKTALIPALNRQGVKTVGVFREMGKSEPPMVYVLIPYASMQAYGESASRLTKDSDFQKASENYRNLMPERASYARYKSSLMQGFSGFPQVVAPDTKQGRIFELRTYEGFSEDAVRRKIAMFNDAEIKVFNNVGLTPVFFGEVKIGDSLPCLTYMLTFKNMEERDANWKKFGSDPDWKRISGLPEYANTVSRIQRVFLEPTAYSQV</sequence>
<evidence type="ECO:0000256" key="1">
    <source>
        <dbReference type="SAM" id="SignalP"/>
    </source>
</evidence>
<feature type="signal peptide" evidence="1">
    <location>
        <begin position="1"/>
        <end position="23"/>
    </location>
</feature>
<dbReference type="SUPFAM" id="SSF54909">
    <property type="entry name" value="Dimeric alpha+beta barrel"/>
    <property type="match status" value="2"/>
</dbReference>
<comment type="caution">
    <text evidence="3">The sequence shown here is derived from an EMBL/GenBank/DDBJ whole genome shotgun (WGS) entry which is preliminary data.</text>
</comment>
<organism evidence="3 4">
    <name type="scientific">Siphonobacter curvatus</name>
    <dbReference type="NCBI Taxonomy" id="2094562"/>
    <lineage>
        <taxon>Bacteria</taxon>
        <taxon>Pseudomonadati</taxon>
        <taxon>Bacteroidota</taxon>
        <taxon>Cytophagia</taxon>
        <taxon>Cytophagales</taxon>
        <taxon>Cytophagaceae</taxon>
        <taxon>Siphonobacter</taxon>
    </lineage>
</organism>
<feature type="chain" id="PRO_5015554128" evidence="1">
    <location>
        <begin position="24"/>
        <end position="253"/>
    </location>
</feature>
<keyword evidence="1" id="KW-0732">Signal</keyword>
<gene>
    <name evidence="3" type="ORF">C5O19_08080</name>
</gene>
<evidence type="ECO:0000313" key="4">
    <source>
        <dbReference type="Proteomes" id="UP000239590"/>
    </source>
</evidence>
<proteinExistence type="predicted"/>
<dbReference type="EMBL" id="PTRA01000001">
    <property type="protein sequence ID" value="PQA59585.1"/>
    <property type="molecule type" value="Genomic_DNA"/>
</dbReference>
<dbReference type="RefSeq" id="WP_104711196.1">
    <property type="nucleotide sequence ID" value="NZ_PTRA01000001.1"/>
</dbReference>
<feature type="domain" description="NIPSNAP" evidence="2">
    <location>
        <begin position="32"/>
        <end position="114"/>
    </location>
</feature>
<accession>A0A2S7IPE6</accession>
<evidence type="ECO:0000259" key="2">
    <source>
        <dbReference type="Pfam" id="PF07978"/>
    </source>
</evidence>
<evidence type="ECO:0000313" key="3">
    <source>
        <dbReference type="EMBL" id="PQA59585.1"/>
    </source>
</evidence>